<proteinExistence type="predicted"/>
<dbReference type="JaponicusDB" id="SJAG_00213">
    <property type="gene designation" value="nse6"/>
</dbReference>
<dbReference type="Proteomes" id="UP000001744">
    <property type="component" value="Unassembled WGS sequence"/>
</dbReference>
<feature type="compositionally biased region" description="Basic and acidic residues" evidence="1">
    <location>
        <begin position="552"/>
        <end position="563"/>
    </location>
</feature>
<dbReference type="InterPro" id="IPR014803">
    <property type="entry name" value="DNA_repair_Nse5/Nse6"/>
</dbReference>
<dbReference type="RefSeq" id="XP_002171507.1">
    <property type="nucleotide sequence ID" value="XM_002171471.2"/>
</dbReference>
<evidence type="ECO:0000313" key="3">
    <source>
        <dbReference type="JaponicusDB" id="SJAG_00213"/>
    </source>
</evidence>
<name>B6JV13_SCHJY</name>
<feature type="region of interest" description="Disordered" evidence="1">
    <location>
        <begin position="546"/>
        <end position="574"/>
    </location>
</feature>
<dbReference type="GeneID" id="7047800"/>
<reference evidence="2 4" key="1">
    <citation type="journal article" date="2011" name="Science">
        <title>Comparative functional genomics of the fission yeasts.</title>
        <authorList>
            <person name="Rhind N."/>
            <person name="Chen Z."/>
            <person name="Yassour M."/>
            <person name="Thompson D.A."/>
            <person name="Haas B.J."/>
            <person name="Habib N."/>
            <person name="Wapinski I."/>
            <person name="Roy S."/>
            <person name="Lin M.F."/>
            <person name="Heiman D.I."/>
            <person name="Young S.K."/>
            <person name="Furuya K."/>
            <person name="Guo Y."/>
            <person name="Pidoux A."/>
            <person name="Chen H.M."/>
            <person name="Robbertse B."/>
            <person name="Goldberg J.M."/>
            <person name="Aoki K."/>
            <person name="Bayne E.H."/>
            <person name="Berlin A.M."/>
            <person name="Desjardins C.A."/>
            <person name="Dobbs E."/>
            <person name="Dukaj L."/>
            <person name="Fan L."/>
            <person name="FitzGerald M.G."/>
            <person name="French C."/>
            <person name="Gujja S."/>
            <person name="Hansen K."/>
            <person name="Keifenheim D."/>
            <person name="Levin J.Z."/>
            <person name="Mosher R.A."/>
            <person name="Mueller C.A."/>
            <person name="Pfiffner J."/>
            <person name="Priest M."/>
            <person name="Russ C."/>
            <person name="Smialowska A."/>
            <person name="Swoboda P."/>
            <person name="Sykes S.M."/>
            <person name="Vaughn M."/>
            <person name="Vengrova S."/>
            <person name="Yoder R."/>
            <person name="Zeng Q."/>
            <person name="Allshire R."/>
            <person name="Baulcombe D."/>
            <person name="Birren B.W."/>
            <person name="Brown W."/>
            <person name="Ekwall K."/>
            <person name="Kellis M."/>
            <person name="Leatherwood J."/>
            <person name="Levin H."/>
            <person name="Margalit H."/>
            <person name="Martienssen R."/>
            <person name="Nieduszynski C.A."/>
            <person name="Spatafora J.W."/>
            <person name="Friedman N."/>
            <person name="Dalgaard J.Z."/>
            <person name="Baumann P."/>
            <person name="Niki H."/>
            <person name="Regev A."/>
            <person name="Nusbaum C."/>
        </authorList>
    </citation>
    <scope>NUCLEOTIDE SEQUENCE [LARGE SCALE GENOMIC DNA]</scope>
    <source>
        <strain evidence="4">yFS275 / FY16936</strain>
    </source>
</reference>
<organism evidence="2 4">
    <name type="scientific">Schizosaccharomyces japonicus (strain yFS275 / FY16936)</name>
    <name type="common">Fission yeast</name>
    <dbReference type="NCBI Taxonomy" id="402676"/>
    <lineage>
        <taxon>Eukaryota</taxon>
        <taxon>Fungi</taxon>
        <taxon>Dikarya</taxon>
        <taxon>Ascomycota</taxon>
        <taxon>Taphrinomycotina</taxon>
        <taxon>Schizosaccharomycetes</taxon>
        <taxon>Schizosaccharomycetales</taxon>
        <taxon>Schizosaccharomycetaceae</taxon>
        <taxon>Schizosaccharomyces</taxon>
    </lineage>
</organism>
<dbReference type="STRING" id="402676.B6JV13"/>
<dbReference type="HOGENOM" id="CLU_444923_0_0_1"/>
<dbReference type="Pfam" id="PF08691">
    <property type="entry name" value="Nse5"/>
    <property type="match status" value="1"/>
</dbReference>
<dbReference type="OMA" id="CEVKDYI"/>
<protein>
    <submittedName>
        <fullName evidence="2">Smc5-6 complex non-SMC subunit Nse6</fullName>
    </submittedName>
</protein>
<dbReference type="EMBL" id="KE651166">
    <property type="protein sequence ID" value="EEB05214.1"/>
    <property type="molecule type" value="Genomic_DNA"/>
</dbReference>
<dbReference type="AlphaFoldDB" id="B6JV13"/>
<dbReference type="VEuPathDB" id="FungiDB:SJAG_00213"/>
<gene>
    <name evidence="3" type="primary">nse6</name>
    <name evidence="2" type="ORF">SJAG_00213</name>
</gene>
<evidence type="ECO:0000313" key="2">
    <source>
        <dbReference type="EMBL" id="EEB05214.1"/>
    </source>
</evidence>
<sequence length="614" mass="67448">MASQHFSDAEIPDSQSSSGSSTPSSPTSSPSSASSTSEALPAVSALLPTASRVRTRSARLRAKRRCLPTRSYVWSLDRLSKSAVKDATLSHRRKNVIQKLTHYGSAQSQGTRVASVEKAILKNLGMNESVLSSIKAEQDTQDAASEFHYSYVGVVATGEKSLWSSPKEEGRESSPVDVSSLSPSDVADFVCSGLLSFEDVVSQIFTRFFENKGANCEEWAVCLQRCLDKLSSSSTKPILLPYISSVLQAVVDMLGIDVGKRHTPVAHDSVRPPASTAPSNYSVAATVKLLTLLYPLCELPLQKDIVADLCRIALDTAVSDDVRLVIMDAFASILKVPRATHSRTRSRSSDDAWQILYETTTNAQAWVTLLMLLPNRKGIIRNRQKLALSWFLSKPLQSINNNNDNASLFAEVCEAIEALPNKTAEDFVRVRYSISALFFAFHGELAPQPDEVLRLLALLRKLDHSIHGTTTDSLMLLRCEAKDVVQRLYLYVYYEHCNAYQVLEQAADMNMNVSAADLQDDIIAPTAKSEAVTAGDIKVAVKDNLEAETEEEPKSEVKAEAKTQSKTKANPTDHVYQHLAQVANVVKREIATDDKAEHTDFSLPEIRLGKKSKE</sequence>
<feature type="compositionally biased region" description="Low complexity" evidence="1">
    <location>
        <begin position="14"/>
        <end position="37"/>
    </location>
</feature>
<evidence type="ECO:0000313" key="4">
    <source>
        <dbReference type="Proteomes" id="UP000001744"/>
    </source>
</evidence>
<keyword evidence="4" id="KW-1185">Reference proteome</keyword>
<evidence type="ECO:0000256" key="1">
    <source>
        <dbReference type="SAM" id="MobiDB-lite"/>
    </source>
</evidence>
<feature type="region of interest" description="Disordered" evidence="1">
    <location>
        <begin position="1"/>
        <end position="40"/>
    </location>
</feature>
<accession>B6JV13</accession>